<dbReference type="FunFam" id="1.25.70.10:FF:000001">
    <property type="entry name" value="Mitochondrial transcription termination factor-like"/>
    <property type="match status" value="1"/>
</dbReference>
<dbReference type="Gene3D" id="1.25.70.10">
    <property type="entry name" value="Transcription termination factor 3, mitochondrial"/>
    <property type="match status" value="1"/>
</dbReference>
<sequence length="424" mass="48240">MLSVNLYCKLFPFKKLATDSNASLPLLHKDGLIFNTTLPECYKNQQFINFCSLVDVSSPELDLRTATSAPKEKKVSKKIAKESSYTISYLINSCGLSPEKAISASEKVHFETPEKPNSVIALLEKHGFSKTHIANLVRRRPVLLLSNPEKTLLPKLEFFKSIGVSQAHLGGTISRDPTLLTRSLENQIIPNYNYLKSVLLTDEKVAAAVKRTSWVFLEDPGKNLAPNITVLKELNVPQSCIILLLTHFPEAIMQRHEEFRASVSEVVEMGFNPLRSTFVLALHAISGKGNKTIWARCYETYSKLGWSKDDIFMAFRKHPNCMILSEKKITRTMDFLVNKMGWESKMIASCPTVLFFNLENRIIPRCSTVQVLFSRELIKKKDLKLTTVLLPTEKYFLEKFVTKHEKQVPKLYDFYEGKIGIEEL</sequence>
<keyword evidence="2" id="KW-0804">Transcription</keyword>
<dbReference type="InterPro" id="IPR038538">
    <property type="entry name" value="MTERF_sf"/>
</dbReference>
<evidence type="ECO:0008006" key="6">
    <source>
        <dbReference type="Google" id="ProtNLM"/>
    </source>
</evidence>
<organism evidence="4 5">
    <name type="scientific">Fraxinus pennsylvanica</name>
    <dbReference type="NCBI Taxonomy" id="56036"/>
    <lineage>
        <taxon>Eukaryota</taxon>
        <taxon>Viridiplantae</taxon>
        <taxon>Streptophyta</taxon>
        <taxon>Embryophyta</taxon>
        <taxon>Tracheophyta</taxon>
        <taxon>Spermatophyta</taxon>
        <taxon>Magnoliopsida</taxon>
        <taxon>eudicotyledons</taxon>
        <taxon>Gunneridae</taxon>
        <taxon>Pentapetalae</taxon>
        <taxon>asterids</taxon>
        <taxon>lamiids</taxon>
        <taxon>Lamiales</taxon>
        <taxon>Oleaceae</taxon>
        <taxon>Oleeae</taxon>
        <taxon>Fraxinus</taxon>
    </lineage>
</organism>
<comment type="similarity">
    <text evidence="1">Belongs to the mTERF family.</text>
</comment>
<keyword evidence="5" id="KW-1185">Reference proteome</keyword>
<protein>
    <recommendedName>
        <fullName evidence="6">Mitochondrial transcription termination factor family protein</fullName>
    </recommendedName>
</protein>
<evidence type="ECO:0000256" key="1">
    <source>
        <dbReference type="ARBA" id="ARBA00007692"/>
    </source>
</evidence>
<dbReference type="PANTHER" id="PTHR13068:SF133">
    <property type="entry name" value="MITOCHONDRIAL TRANSCRIPTION TERMINATION FACTOR FAMILY PROTEIN"/>
    <property type="match status" value="1"/>
</dbReference>
<evidence type="ECO:0000313" key="4">
    <source>
        <dbReference type="EMBL" id="CAI9761451.1"/>
    </source>
</evidence>
<keyword evidence="2" id="KW-0805">Transcription regulation</keyword>
<dbReference type="Proteomes" id="UP000834106">
    <property type="component" value="Chromosome 5"/>
</dbReference>
<dbReference type="GO" id="GO:0003676">
    <property type="term" value="F:nucleic acid binding"/>
    <property type="evidence" value="ECO:0007669"/>
    <property type="project" value="InterPro"/>
</dbReference>
<name>A0AAD1Z4Q4_9LAMI</name>
<dbReference type="Pfam" id="PF02536">
    <property type="entry name" value="mTERF"/>
    <property type="match status" value="2"/>
</dbReference>
<reference evidence="4" key="1">
    <citation type="submission" date="2023-05" db="EMBL/GenBank/DDBJ databases">
        <authorList>
            <person name="Huff M."/>
        </authorList>
    </citation>
    <scope>NUCLEOTIDE SEQUENCE</scope>
</reference>
<keyword evidence="3" id="KW-0809">Transit peptide</keyword>
<evidence type="ECO:0000256" key="2">
    <source>
        <dbReference type="ARBA" id="ARBA00022472"/>
    </source>
</evidence>
<dbReference type="InterPro" id="IPR003690">
    <property type="entry name" value="MTERF"/>
</dbReference>
<accession>A0AAD1Z4Q4</accession>
<keyword evidence="2" id="KW-0806">Transcription termination</keyword>
<dbReference type="AlphaFoldDB" id="A0AAD1Z4Q4"/>
<evidence type="ECO:0000256" key="3">
    <source>
        <dbReference type="ARBA" id="ARBA00022946"/>
    </source>
</evidence>
<dbReference type="SMART" id="SM00733">
    <property type="entry name" value="Mterf"/>
    <property type="match status" value="6"/>
</dbReference>
<dbReference type="PANTHER" id="PTHR13068">
    <property type="entry name" value="CGI-12 PROTEIN-RELATED"/>
    <property type="match status" value="1"/>
</dbReference>
<gene>
    <name evidence="4" type="ORF">FPE_LOCUS8881</name>
</gene>
<evidence type="ECO:0000313" key="5">
    <source>
        <dbReference type="Proteomes" id="UP000834106"/>
    </source>
</evidence>
<proteinExistence type="inferred from homology"/>
<dbReference type="EMBL" id="OU503040">
    <property type="protein sequence ID" value="CAI9761451.1"/>
    <property type="molecule type" value="Genomic_DNA"/>
</dbReference>
<dbReference type="GO" id="GO:0006353">
    <property type="term" value="P:DNA-templated transcription termination"/>
    <property type="evidence" value="ECO:0007669"/>
    <property type="project" value="UniProtKB-KW"/>
</dbReference>